<dbReference type="Proteomes" id="UP001271007">
    <property type="component" value="Unassembled WGS sequence"/>
</dbReference>
<evidence type="ECO:0000313" key="10">
    <source>
        <dbReference type="Proteomes" id="UP001271007"/>
    </source>
</evidence>
<gene>
    <name evidence="9" type="ORF">LTR09_004487</name>
</gene>
<dbReference type="PANTHER" id="PTHR13296">
    <property type="entry name" value="BCAS2 PROTEIN"/>
    <property type="match status" value="1"/>
</dbReference>
<proteinExistence type="inferred from homology"/>
<dbReference type="Pfam" id="PF05700">
    <property type="entry name" value="BCAS2"/>
    <property type="match status" value="1"/>
</dbReference>
<dbReference type="GO" id="GO:0000974">
    <property type="term" value="C:Prp19 complex"/>
    <property type="evidence" value="ECO:0007669"/>
    <property type="project" value="TreeGrafter"/>
</dbReference>
<keyword evidence="6" id="KW-0539">Nucleus</keyword>
<keyword evidence="3" id="KW-0507">mRNA processing</keyword>
<evidence type="ECO:0000256" key="1">
    <source>
        <dbReference type="ARBA" id="ARBA00004123"/>
    </source>
</evidence>
<name>A0AAJ0DIM0_9PEZI</name>
<keyword evidence="4" id="KW-0747">Spliceosome</keyword>
<feature type="coiled-coil region" evidence="7">
    <location>
        <begin position="130"/>
        <end position="166"/>
    </location>
</feature>
<evidence type="ECO:0000256" key="6">
    <source>
        <dbReference type="ARBA" id="ARBA00023242"/>
    </source>
</evidence>
<sequence>MRLIQSSTEHLQYIDAAPSDQVLASAEALVQAEMALEDFTSLHPSIPSAYESRFSDLVQSEHERLASGQEKIGGIDLSRYEALDAPSKGDLQGWTSTLNQAYASLEYLRNREVNLSLLETYGKNAWLIGNSQLEDILRGLEQEVEAMKLEQENVERERRVAQENAAGEMQSLEEGWRTGVGRMIETQAAAERVRMEILERKRAGALRRLQTFRQTLTSTNNPDTPLRPCQQVYLGESNARRMLKRAQLSRKTGSGSAGFDDPIFALHEEASESEHLLAAAAVPFEAIDSPASPGSPDRTGYSVQCYATHLEDESRKKEEAATEKEVMVLFNSINISRQVEGASPLKLNSALWHHAQEHAEQLHVEEVCSSPGGTLSSLPAYVPNVTVHTPRAGRRRATLVSPPAIGALACGEMWYGGKYRRHLYAVREAGSGSGSGSSIGSGGSDEGPVHPEDCPCRLRMVFETMVDDGWTCVGIGRGGNGNGRWVVELGE</sequence>
<dbReference type="GO" id="GO:0071011">
    <property type="term" value="C:precatalytic spliceosome"/>
    <property type="evidence" value="ECO:0007669"/>
    <property type="project" value="TreeGrafter"/>
</dbReference>
<evidence type="ECO:0000313" key="9">
    <source>
        <dbReference type="EMBL" id="KAK3054758.1"/>
    </source>
</evidence>
<dbReference type="AlphaFoldDB" id="A0AAJ0DIM0"/>
<feature type="region of interest" description="Disordered" evidence="8">
    <location>
        <begin position="431"/>
        <end position="450"/>
    </location>
</feature>
<dbReference type="GO" id="GO:0008380">
    <property type="term" value="P:RNA splicing"/>
    <property type="evidence" value="ECO:0007669"/>
    <property type="project" value="UniProtKB-KW"/>
</dbReference>
<evidence type="ECO:0000256" key="4">
    <source>
        <dbReference type="ARBA" id="ARBA00022728"/>
    </source>
</evidence>
<comment type="caution">
    <text evidence="9">The sequence shown here is derived from an EMBL/GenBank/DDBJ whole genome shotgun (WGS) entry which is preliminary data.</text>
</comment>
<dbReference type="GO" id="GO:0006397">
    <property type="term" value="P:mRNA processing"/>
    <property type="evidence" value="ECO:0007669"/>
    <property type="project" value="UniProtKB-KW"/>
</dbReference>
<keyword evidence="7" id="KW-0175">Coiled coil</keyword>
<comment type="subcellular location">
    <subcellularLocation>
        <location evidence="1">Nucleus</location>
    </subcellularLocation>
</comment>
<reference evidence="9" key="1">
    <citation type="submission" date="2023-04" db="EMBL/GenBank/DDBJ databases">
        <title>Black Yeasts Isolated from many extreme environments.</title>
        <authorList>
            <person name="Coleine C."/>
            <person name="Stajich J.E."/>
            <person name="Selbmann L."/>
        </authorList>
    </citation>
    <scope>NUCLEOTIDE SEQUENCE</scope>
    <source>
        <strain evidence="9">CCFEE 5312</strain>
    </source>
</reference>
<dbReference type="EMBL" id="JAWDJX010000011">
    <property type="protein sequence ID" value="KAK3054758.1"/>
    <property type="molecule type" value="Genomic_DNA"/>
</dbReference>
<protein>
    <submittedName>
        <fullName evidence="9">Uncharacterized protein</fullName>
    </submittedName>
</protein>
<dbReference type="PANTHER" id="PTHR13296:SF0">
    <property type="entry name" value="PRE-MRNA-SPLICING FACTOR SPF27"/>
    <property type="match status" value="1"/>
</dbReference>
<evidence type="ECO:0000256" key="8">
    <source>
        <dbReference type="SAM" id="MobiDB-lite"/>
    </source>
</evidence>
<keyword evidence="10" id="KW-1185">Reference proteome</keyword>
<accession>A0AAJ0DIM0</accession>
<evidence type="ECO:0000256" key="7">
    <source>
        <dbReference type="SAM" id="Coils"/>
    </source>
</evidence>
<evidence type="ECO:0000256" key="2">
    <source>
        <dbReference type="ARBA" id="ARBA00010788"/>
    </source>
</evidence>
<feature type="compositionally biased region" description="Gly residues" evidence="8">
    <location>
        <begin position="431"/>
        <end position="445"/>
    </location>
</feature>
<evidence type="ECO:0000256" key="5">
    <source>
        <dbReference type="ARBA" id="ARBA00023187"/>
    </source>
</evidence>
<evidence type="ECO:0000256" key="3">
    <source>
        <dbReference type="ARBA" id="ARBA00022664"/>
    </source>
</evidence>
<dbReference type="GO" id="GO:0071013">
    <property type="term" value="C:catalytic step 2 spliceosome"/>
    <property type="evidence" value="ECO:0007669"/>
    <property type="project" value="TreeGrafter"/>
</dbReference>
<keyword evidence="5" id="KW-0508">mRNA splicing</keyword>
<organism evidence="9 10">
    <name type="scientific">Extremus antarcticus</name>
    <dbReference type="NCBI Taxonomy" id="702011"/>
    <lineage>
        <taxon>Eukaryota</taxon>
        <taxon>Fungi</taxon>
        <taxon>Dikarya</taxon>
        <taxon>Ascomycota</taxon>
        <taxon>Pezizomycotina</taxon>
        <taxon>Dothideomycetes</taxon>
        <taxon>Dothideomycetidae</taxon>
        <taxon>Mycosphaerellales</taxon>
        <taxon>Extremaceae</taxon>
        <taxon>Extremus</taxon>
    </lineage>
</organism>
<comment type="similarity">
    <text evidence="2">Belongs to the SPF27 family.</text>
</comment>
<dbReference type="InterPro" id="IPR008409">
    <property type="entry name" value="SPF27"/>
</dbReference>